<proteinExistence type="predicted"/>
<protein>
    <submittedName>
        <fullName evidence="2">Uncharacterized protein (TIGR00266 family)</fullName>
    </submittedName>
</protein>
<dbReference type="PANTHER" id="PTHR43657:SF1">
    <property type="entry name" value="ALTERED INHERITANCE OF MITOCHONDRIA PROTEIN 24, MITOCHONDRIAL"/>
    <property type="match status" value="1"/>
</dbReference>
<dbReference type="Gene3D" id="3.60.160.10">
    <property type="entry name" value="Mitochondrial biogenesis AIM24"/>
    <property type="match status" value="1"/>
</dbReference>
<feature type="transmembrane region" description="Helical" evidence="1">
    <location>
        <begin position="250"/>
        <end position="268"/>
    </location>
</feature>
<evidence type="ECO:0000313" key="2">
    <source>
        <dbReference type="EMBL" id="PTQ90966.1"/>
    </source>
</evidence>
<reference evidence="2 3" key="1">
    <citation type="submission" date="2018-04" db="EMBL/GenBank/DDBJ databases">
        <title>Genomic Encyclopedia of Archaeal and Bacterial Type Strains, Phase II (KMG-II): from individual species to whole genera.</title>
        <authorList>
            <person name="Goeker M."/>
        </authorList>
    </citation>
    <scope>NUCLEOTIDE SEQUENCE [LARGE SCALE GENOMIC DNA]</scope>
    <source>
        <strain evidence="2 3">DSM 5822</strain>
    </source>
</reference>
<organism evidence="2 3">
    <name type="scientific">Agitococcus lubricus</name>
    <dbReference type="NCBI Taxonomy" id="1077255"/>
    <lineage>
        <taxon>Bacteria</taxon>
        <taxon>Pseudomonadati</taxon>
        <taxon>Pseudomonadota</taxon>
        <taxon>Gammaproteobacteria</taxon>
        <taxon>Moraxellales</taxon>
        <taxon>Moraxellaceae</taxon>
        <taxon>Agitococcus</taxon>
    </lineage>
</organism>
<evidence type="ECO:0000313" key="3">
    <source>
        <dbReference type="Proteomes" id="UP000244223"/>
    </source>
</evidence>
<gene>
    <name evidence="2" type="ORF">C8N29_10135</name>
</gene>
<comment type="caution">
    <text evidence="2">The sequence shown here is derived from an EMBL/GenBank/DDBJ whole genome shotgun (WGS) entry which is preliminary data.</text>
</comment>
<dbReference type="Pfam" id="PF01987">
    <property type="entry name" value="AIM24"/>
    <property type="match status" value="1"/>
</dbReference>
<dbReference type="OrthoDB" id="9779518at2"/>
<evidence type="ECO:0000256" key="1">
    <source>
        <dbReference type="SAM" id="Phobius"/>
    </source>
</evidence>
<keyword evidence="1" id="KW-0472">Membrane</keyword>
<keyword evidence="3" id="KW-1185">Reference proteome</keyword>
<sequence>MSDISYQILGSDMQYVEVTLAPHAAIIGEQGAMMYMDNHIDVDTVLGDGSASRFGMMGRFVNALKRSSTGEALFSSRYRNQTANPLRVSFAAPTVGKIIAINLSEIGGELICQKGAFLAAEEGTKVQLAFQKRLRVGFLGGEGFIMQRIVGKGIVFINATGALSMQQLAPAQTLQVDSGCLVALSSAVTYDIHYAGKLKTALFGGEGLFYASLTGPGTVWLQSLPMQRLGAELMAAAVAGRNRRGLGGKLYLVIVIIIAVLTFLGEMGG</sequence>
<dbReference type="InterPro" id="IPR002838">
    <property type="entry name" value="AIM24"/>
</dbReference>
<dbReference type="RefSeq" id="WP_107863999.1">
    <property type="nucleotide sequence ID" value="NZ_QAON01000001.1"/>
</dbReference>
<keyword evidence="1" id="KW-1133">Transmembrane helix</keyword>
<accession>A0A2T5J318</accession>
<dbReference type="Proteomes" id="UP000244223">
    <property type="component" value="Unassembled WGS sequence"/>
</dbReference>
<dbReference type="EMBL" id="QAON01000001">
    <property type="protein sequence ID" value="PTQ90966.1"/>
    <property type="molecule type" value="Genomic_DNA"/>
</dbReference>
<dbReference type="InterPro" id="IPR036983">
    <property type="entry name" value="AIM24_sf"/>
</dbReference>
<dbReference type="SUPFAM" id="SSF51219">
    <property type="entry name" value="TRAP-like"/>
    <property type="match status" value="1"/>
</dbReference>
<keyword evidence="1" id="KW-0812">Transmembrane</keyword>
<dbReference type="PANTHER" id="PTHR43657">
    <property type="entry name" value="TRYPTOPHAN RNA-BINDING ATTENUATOR PROTEIN-LIKE PROTEIN"/>
    <property type="match status" value="1"/>
</dbReference>
<dbReference type="AlphaFoldDB" id="A0A2T5J318"/>
<dbReference type="InterPro" id="IPR016031">
    <property type="entry name" value="Trp_RNA-bd_attenuator-like_dom"/>
</dbReference>
<name>A0A2T5J318_9GAMM</name>